<dbReference type="GO" id="GO:0003777">
    <property type="term" value="F:microtubule motor activity"/>
    <property type="evidence" value="ECO:0007669"/>
    <property type="project" value="InterPro"/>
</dbReference>
<dbReference type="GO" id="GO:0008017">
    <property type="term" value="F:microtubule binding"/>
    <property type="evidence" value="ECO:0007669"/>
    <property type="project" value="InterPro"/>
</dbReference>
<proteinExistence type="predicted"/>
<dbReference type="GO" id="GO:0005524">
    <property type="term" value="F:ATP binding"/>
    <property type="evidence" value="ECO:0007669"/>
    <property type="project" value="InterPro"/>
</dbReference>
<accession>A0A6C0H8W9</accession>
<dbReference type="SUPFAM" id="SSF52540">
    <property type="entry name" value="P-loop containing nucleoside triphosphate hydrolases"/>
    <property type="match status" value="1"/>
</dbReference>
<dbReference type="GO" id="GO:0007018">
    <property type="term" value="P:microtubule-based movement"/>
    <property type="evidence" value="ECO:0007669"/>
    <property type="project" value="InterPro"/>
</dbReference>
<evidence type="ECO:0000313" key="2">
    <source>
        <dbReference type="EMBL" id="QHT76555.1"/>
    </source>
</evidence>
<dbReference type="SMART" id="SM00129">
    <property type="entry name" value="KISc"/>
    <property type="match status" value="1"/>
</dbReference>
<dbReference type="InterPro" id="IPR036961">
    <property type="entry name" value="Kinesin_motor_dom_sf"/>
</dbReference>
<feature type="domain" description="Kinesin motor" evidence="1">
    <location>
        <begin position="443"/>
        <end position="753"/>
    </location>
</feature>
<name>A0A6C0H8W9_9ZZZZ</name>
<dbReference type="InterPro" id="IPR001752">
    <property type="entry name" value="Kinesin_motor_dom"/>
</dbReference>
<protein>
    <recommendedName>
        <fullName evidence="1">Kinesin motor domain-containing protein</fullName>
    </recommendedName>
</protein>
<reference evidence="2" key="1">
    <citation type="journal article" date="2020" name="Nature">
        <title>Giant virus diversity and host interactions through global metagenomics.</title>
        <authorList>
            <person name="Schulz F."/>
            <person name="Roux S."/>
            <person name="Paez-Espino D."/>
            <person name="Jungbluth S."/>
            <person name="Walsh D.A."/>
            <person name="Denef V.J."/>
            <person name="McMahon K.D."/>
            <person name="Konstantinidis K.T."/>
            <person name="Eloe-Fadrosh E.A."/>
            <person name="Kyrpides N.C."/>
            <person name="Woyke T."/>
        </authorList>
    </citation>
    <scope>NUCLEOTIDE SEQUENCE</scope>
    <source>
        <strain evidence="2">GVMAG-M-3300023179-82</strain>
    </source>
</reference>
<organism evidence="2">
    <name type="scientific">viral metagenome</name>
    <dbReference type="NCBI Taxonomy" id="1070528"/>
    <lineage>
        <taxon>unclassified sequences</taxon>
        <taxon>metagenomes</taxon>
        <taxon>organismal metagenomes</taxon>
    </lineage>
</organism>
<dbReference type="Pfam" id="PF00225">
    <property type="entry name" value="Kinesin"/>
    <property type="match status" value="1"/>
</dbReference>
<sequence length="1428" mass="168683">MKQMILNIPNNFILDYKYIYIYIYMTEEINLTKMQEEIKENVDKYNKNKINNITSNFTDNEEKGKIKDEFIKFYCIYTESKSKYDEILGLLKSSYISDTVEVVNTSVCTDEKCQSLNNLFNSIYLIGIINKYQTLLPMSDKPIESFINSTIKYLEYLVKYCSYIKLPINPNTLKNDVLVTQYIQLFYKEFLIIYEDLSLISTKIWKQLLYIMTNELLLKDFITKLRNTPNYYLEFTKDENSSYVSADDDKDEDKITNYYYYNFFYLTTPIKLVETLQLPSKFKKSDKSQENFVPMYNLFIYDLVKYLISTEFFIYKQDTLTKVQLICCFELWCKLKCKLLKFKYTYINMVNRLDIQNIIESIYNNSFENKKQLYYHIYLRKDTIIENPRFRYDPPGTTLEIKYYDYPYPLIPTNIKFVNITKQLEQDKENKLYTSAIEWKNKTTNNDVIFRYDDDNKKYMFIKYENQLYIYQCSDTQTLSFTGDFDKYSWLTTDLINQTTQDRVDQLDNSQHTKTYMHLYDFYDYIYSNVHTQSAIDLVENLIKHIDKPICIINNGLTGAGKTSFTLYRKDEKNKPVYGVLYYFLKKLMNLAKNGLEITEGKADEIYSEYNPDNNYTVQYDTISKDKINKLLDIENILSSIIDIMNNKRKSALTLFNPASSRSHLIIYLEINYIRNEDDENQMVQLVLLDLAGRENMFLCETSQTKMKLLDLYISHKKFDPSDENSQYIQEKMKTIDTIFEKKYTQIVSASNEDEKRIYKIMDGIGVFHTHETKSPTTASSPMDEAIKEYNKLYEYFTKTGQVISRNAYVTDPVNPTTKNFYEFYWDHTPLDNDMLIKIENDTNILNKLGKKWYSNSSVPQNLFMIINFRNNNIQSIAVDSKNKLIKTENLVKTVELLIFKPEKISHDLSMIEELPNINYSLISILKPDIHQLSETDIIMMKESLTQYLNNLNSHILDVIYYIIQTTQEWLKYPRIYSIGIKSDTADYRTSKLYYNPFPYVNINAEISSINKDEKYDRATLFNSKIRSDTKRHYTQLVIDPINSIIEICNTIIKLKKEEKEKEAIKKEKLTDFNLKFKQYVLITEECELRSKEGKKINNTLIQFKKRLATSYGYDKIINRATCGDMEFFEYSSISNHDTYKDSTDDFGEDEEIMKSINGFLKDRMKYAIFNILNIVNMSDSILLNNPPYPPYIDITDIIYFNKKLSTISFQKSTVKVTELTTLIINILYSLINYIICKCKNYKYYKNKIDEQNDFDILKDFEINLYNTLITSTDINRKTEFINSFINIIETNNELSVIGSMYPLKASTNSIYISCSKNNYLAALAPSSYKKYPFPTNVEGNESFNDTLKKLENKLEVLTAGSILSQKLNLKTATNDLQLSQPTHRKQLLTNNKSIKKINELNKNNIDKDYEKYIKYKHKYLKLKAALI</sequence>
<dbReference type="InterPro" id="IPR027417">
    <property type="entry name" value="P-loop_NTPase"/>
</dbReference>
<dbReference type="EMBL" id="MN739897">
    <property type="protein sequence ID" value="QHT76555.1"/>
    <property type="molecule type" value="Genomic_DNA"/>
</dbReference>
<dbReference type="Gene3D" id="3.40.850.10">
    <property type="entry name" value="Kinesin motor domain"/>
    <property type="match status" value="1"/>
</dbReference>
<evidence type="ECO:0000259" key="1">
    <source>
        <dbReference type="SMART" id="SM00129"/>
    </source>
</evidence>